<comment type="similarity">
    <text evidence="2 8">Belongs to the CGI121/TPRKB family.</text>
</comment>
<keyword evidence="5" id="KW-0819">tRNA processing</keyword>
<reference evidence="9" key="2">
    <citation type="submission" date="2021-01" db="EMBL/GenBank/DDBJ databases">
        <authorList>
            <person name="Schikora-Tamarit M.A."/>
        </authorList>
    </citation>
    <scope>NUCLEOTIDE SEQUENCE</scope>
    <source>
        <strain evidence="9">CBS6341</strain>
    </source>
</reference>
<dbReference type="OrthoDB" id="329139at2759"/>
<evidence type="ECO:0000256" key="3">
    <source>
        <dbReference type="ARBA" id="ARBA00015316"/>
    </source>
</evidence>
<dbReference type="EMBL" id="JAEUBF010000438">
    <property type="protein sequence ID" value="KAH3678557.1"/>
    <property type="molecule type" value="Genomic_DNA"/>
</dbReference>
<evidence type="ECO:0000256" key="4">
    <source>
        <dbReference type="ARBA" id="ARBA00016009"/>
    </source>
</evidence>
<comment type="caution">
    <text evidence="9">The sequence shown here is derived from an EMBL/GenBank/DDBJ whole genome shotgun (WGS) entry which is preliminary data.</text>
</comment>
<keyword evidence="6 8" id="KW-0539">Nucleus</keyword>
<dbReference type="AlphaFoldDB" id="A0A9P8PUC4"/>
<reference evidence="9" key="1">
    <citation type="journal article" date="2021" name="Open Biol.">
        <title>Shared evolutionary footprints suggest mitochondrial oxidative damage underlies multiple complex I losses in fungi.</title>
        <authorList>
            <person name="Schikora-Tamarit M.A."/>
            <person name="Marcet-Houben M."/>
            <person name="Nosek J."/>
            <person name="Gabaldon T."/>
        </authorList>
    </citation>
    <scope>NUCLEOTIDE SEQUENCE</scope>
    <source>
        <strain evidence="9">CBS6341</strain>
    </source>
</reference>
<dbReference type="InterPro" id="IPR013926">
    <property type="entry name" value="CGI121/TPRKB"/>
</dbReference>
<evidence type="ECO:0000256" key="8">
    <source>
        <dbReference type="RuleBase" id="RU004398"/>
    </source>
</evidence>
<dbReference type="Gene3D" id="3.30.2380.10">
    <property type="entry name" value="CGI121/TPRKB"/>
    <property type="match status" value="1"/>
</dbReference>
<dbReference type="SUPFAM" id="SSF143870">
    <property type="entry name" value="PF0523-like"/>
    <property type="match status" value="1"/>
</dbReference>
<evidence type="ECO:0000256" key="6">
    <source>
        <dbReference type="ARBA" id="ARBA00023242"/>
    </source>
</evidence>
<keyword evidence="10" id="KW-1185">Reference proteome</keyword>
<dbReference type="Proteomes" id="UP000769528">
    <property type="component" value="Unassembled WGS sequence"/>
</dbReference>
<accession>A0A9P8PUC4</accession>
<dbReference type="GO" id="GO:0005829">
    <property type="term" value="C:cytosol"/>
    <property type="evidence" value="ECO:0007669"/>
    <property type="project" value="TreeGrafter"/>
</dbReference>
<evidence type="ECO:0000313" key="9">
    <source>
        <dbReference type="EMBL" id="KAH3678557.1"/>
    </source>
</evidence>
<evidence type="ECO:0000256" key="5">
    <source>
        <dbReference type="ARBA" id="ARBA00022694"/>
    </source>
</evidence>
<dbReference type="GO" id="GO:0002949">
    <property type="term" value="P:tRNA threonylcarbamoyladenosine modification"/>
    <property type="evidence" value="ECO:0007669"/>
    <property type="project" value="TreeGrafter"/>
</dbReference>
<evidence type="ECO:0000313" key="10">
    <source>
        <dbReference type="Proteomes" id="UP000769528"/>
    </source>
</evidence>
<evidence type="ECO:0000256" key="2">
    <source>
        <dbReference type="ARBA" id="ARBA00005546"/>
    </source>
</evidence>
<sequence length="180" mass="21157">MTQIKFPQFPQFINIHRFTNVLNSSEIKENLIKGNKDYDFAFINTKLIFSQSQLYSAIYRSLLELNNNNLRTKNIHSEILFCLSPINNIMEALKNFGIQNSTFDFIVIKISDNLEIDYNLNIINGEEIKFEQINNELIKFVDLKKLYKIYKLGTFKEVLNNEDILLINQKIINSIQLRGQ</sequence>
<name>A0A9P8PUC4_9ASCO</name>
<dbReference type="InterPro" id="IPR036504">
    <property type="entry name" value="CGI121/TPRKB_sf"/>
</dbReference>
<dbReference type="Pfam" id="PF08617">
    <property type="entry name" value="CGI-121"/>
    <property type="match status" value="1"/>
</dbReference>
<comment type="function">
    <text evidence="7">Component of the EKC/KEOPS complex that is required for the formation of a threonylcarbamoyl group on adenosine at position 37 (t(6)A37) in tRNAs that read codons beginning with adenine. The complex is probably involved in the transfer of the threonylcarbamoyl moiety of threonylcarbamoyl-AMP (TC-AMP) to the N6 group of A37. CGI121 acts as an allosteric effector that regulates the t(6)A activity of the complex. The EKC/KEOPS complex also promotes both telomere uncapping and telomere elongation. The complex is required for efficient recruitment of transcriptional coactivators. CGI121 is not required for tRNA modification.</text>
</comment>
<dbReference type="PANTHER" id="PTHR15840:SF10">
    <property type="entry name" value="EKC_KEOPS COMPLEX SUBUNIT TPRKB"/>
    <property type="match status" value="1"/>
</dbReference>
<evidence type="ECO:0000256" key="7">
    <source>
        <dbReference type="ARBA" id="ARBA00025043"/>
    </source>
</evidence>
<comment type="subcellular location">
    <subcellularLocation>
        <location evidence="1">Nucleus</location>
    </subcellularLocation>
</comment>
<protein>
    <recommendedName>
        <fullName evidence="4">EKC/KEOPS complex subunit CGI121</fullName>
    </recommendedName>
    <alternativeName>
        <fullName evidence="3">EKC/KEOPS complex subunit cgi121</fullName>
    </alternativeName>
</protein>
<evidence type="ECO:0000256" key="1">
    <source>
        <dbReference type="ARBA" id="ARBA00004123"/>
    </source>
</evidence>
<dbReference type="GO" id="GO:0000408">
    <property type="term" value="C:EKC/KEOPS complex"/>
    <property type="evidence" value="ECO:0007669"/>
    <property type="project" value="TreeGrafter"/>
</dbReference>
<gene>
    <name evidence="9" type="ORF">WICMUC_001366</name>
</gene>
<organism evidence="9 10">
    <name type="scientific">Wickerhamomyces mucosus</name>
    <dbReference type="NCBI Taxonomy" id="1378264"/>
    <lineage>
        <taxon>Eukaryota</taxon>
        <taxon>Fungi</taxon>
        <taxon>Dikarya</taxon>
        <taxon>Ascomycota</taxon>
        <taxon>Saccharomycotina</taxon>
        <taxon>Saccharomycetes</taxon>
        <taxon>Phaffomycetales</taxon>
        <taxon>Wickerhamomycetaceae</taxon>
        <taxon>Wickerhamomyces</taxon>
    </lineage>
</organism>
<proteinExistence type="inferred from homology"/>
<dbReference type="PANTHER" id="PTHR15840">
    <property type="entry name" value="CGI-121 FAMILY MEMBER"/>
    <property type="match status" value="1"/>
</dbReference>
<dbReference type="GO" id="GO:0005634">
    <property type="term" value="C:nucleus"/>
    <property type="evidence" value="ECO:0007669"/>
    <property type="project" value="UniProtKB-SubCell"/>
</dbReference>